<evidence type="ECO:0000313" key="1">
    <source>
        <dbReference type="EMBL" id="SDG59207.1"/>
    </source>
</evidence>
<dbReference type="Proteomes" id="UP000198972">
    <property type="component" value="Unassembled WGS sequence"/>
</dbReference>
<accession>A0A1G7VHN8</accession>
<dbReference type="EMBL" id="FNBG01000069">
    <property type="protein sequence ID" value="SDG59207.1"/>
    <property type="molecule type" value="Genomic_DNA"/>
</dbReference>
<organism evidence="1 2">
    <name type="scientific">Fontibacillus panacisegetis</name>
    <dbReference type="NCBI Taxonomy" id="670482"/>
    <lineage>
        <taxon>Bacteria</taxon>
        <taxon>Bacillati</taxon>
        <taxon>Bacillota</taxon>
        <taxon>Bacilli</taxon>
        <taxon>Bacillales</taxon>
        <taxon>Paenibacillaceae</taxon>
        <taxon>Fontibacillus</taxon>
    </lineage>
</organism>
<keyword evidence="2" id="KW-1185">Reference proteome</keyword>
<name>A0A1G7VHN8_9BACL</name>
<gene>
    <name evidence="1" type="ORF">SAMN04488542_1692</name>
</gene>
<protein>
    <submittedName>
        <fullName evidence="1">Uncharacterized protein</fullName>
    </submittedName>
</protein>
<reference evidence="1 2" key="1">
    <citation type="submission" date="2016-10" db="EMBL/GenBank/DDBJ databases">
        <authorList>
            <person name="de Groot N.N."/>
        </authorList>
    </citation>
    <scope>NUCLEOTIDE SEQUENCE [LARGE SCALE GENOMIC DNA]</scope>
    <source>
        <strain evidence="1 2">DSM 28129</strain>
    </source>
</reference>
<dbReference type="AlphaFoldDB" id="A0A1G7VHN8"/>
<sequence length="96" mass="11702">MTMNNIDLSKMVFNRENLIGLLAILDKNENVFTHVEFAEWCGSYWSEWRREQELYESTDKQTINVVDSIYYYFLKYKIDRFEKVKIKEWIQMLSGN</sequence>
<proteinExistence type="predicted"/>
<evidence type="ECO:0000313" key="2">
    <source>
        <dbReference type="Proteomes" id="UP000198972"/>
    </source>
</evidence>